<dbReference type="PANTHER" id="PTHR24220">
    <property type="entry name" value="IMPORT ATP-BINDING PROTEIN"/>
    <property type="match status" value="1"/>
</dbReference>
<dbReference type="SUPFAM" id="SSF52540">
    <property type="entry name" value="P-loop containing nucleoside triphosphate hydrolases"/>
    <property type="match status" value="1"/>
</dbReference>
<dbReference type="RefSeq" id="WP_014129879.1">
    <property type="nucleotide sequence ID" value="NC_016078.1"/>
</dbReference>
<evidence type="ECO:0000256" key="2">
    <source>
        <dbReference type="ARBA" id="ARBA00022741"/>
    </source>
</evidence>
<dbReference type="InterPro" id="IPR017871">
    <property type="entry name" value="ABC_transporter-like_CS"/>
</dbReference>
<dbReference type="HOGENOM" id="CLU_000604_1_22_5"/>
<dbReference type="GO" id="GO:0016887">
    <property type="term" value="F:ATP hydrolysis activity"/>
    <property type="evidence" value="ECO:0007669"/>
    <property type="project" value="InterPro"/>
</dbReference>
<evidence type="ECO:0000256" key="3">
    <source>
        <dbReference type="ARBA" id="ARBA00022840"/>
    </source>
</evidence>
<evidence type="ECO:0000313" key="5">
    <source>
        <dbReference type="EMBL" id="AEQ50730.1"/>
    </source>
</evidence>
<dbReference type="Proteomes" id="UP000008850">
    <property type="component" value="Chromosome"/>
</dbReference>
<dbReference type="PANTHER" id="PTHR24220:SF659">
    <property type="entry name" value="TRANSPORTER, PUTATIVE-RELATED"/>
    <property type="match status" value="1"/>
</dbReference>
<comment type="similarity">
    <text evidence="1">Belongs to the ABC transporter superfamily.</text>
</comment>
<proteinExistence type="inferred from homology"/>
<dbReference type="eggNOG" id="COG1136">
    <property type="taxonomic scope" value="Bacteria"/>
</dbReference>
<dbReference type="KEGG" id="phl:KKY_691"/>
<dbReference type="Pfam" id="PF00005">
    <property type="entry name" value="ABC_tran"/>
    <property type="match status" value="1"/>
</dbReference>
<dbReference type="GO" id="GO:0005886">
    <property type="term" value="C:plasma membrane"/>
    <property type="evidence" value="ECO:0007669"/>
    <property type="project" value="TreeGrafter"/>
</dbReference>
<keyword evidence="2" id="KW-0547">Nucleotide-binding</keyword>
<dbReference type="InterPro" id="IPR015854">
    <property type="entry name" value="ABC_transpr_LolD-like"/>
</dbReference>
<dbReference type="InterPro" id="IPR027417">
    <property type="entry name" value="P-loop_NTPase"/>
</dbReference>
<dbReference type="PATRIC" id="fig|1082931.4.peg.686"/>
<evidence type="ECO:0000259" key="4">
    <source>
        <dbReference type="PROSITE" id="PS50893"/>
    </source>
</evidence>
<organism evidence="5 6">
    <name type="scientific">Pelagibacterium halotolerans (strain DSM 22347 / JCM 15775 / CGMCC 1.7692 / B2)</name>
    <dbReference type="NCBI Taxonomy" id="1082931"/>
    <lineage>
        <taxon>Bacteria</taxon>
        <taxon>Pseudomonadati</taxon>
        <taxon>Pseudomonadota</taxon>
        <taxon>Alphaproteobacteria</taxon>
        <taxon>Hyphomicrobiales</taxon>
        <taxon>Devosiaceae</taxon>
        <taxon>Pelagibacterium</taxon>
    </lineage>
</organism>
<dbReference type="GO" id="GO:0005524">
    <property type="term" value="F:ATP binding"/>
    <property type="evidence" value="ECO:0007669"/>
    <property type="project" value="UniProtKB-KW"/>
</dbReference>
<keyword evidence="6" id="KW-1185">Reference proteome</keyword>
<evidence type="ECO:0000256" key="1">
    <source>
        <dbReference type="ARBA" id="ARBA00005417"/>
    </source>
</evidence>
<dbReference type="InterPro" id="IPR003593">
    <property type="entry name" value="AAA+_ATPase"/>
</dbReference>
<dbReference type="SMART" id="SM00382">
    <property type="entry name" value="AAA"/>
    <property type="match status" value="1"/>
</dbReference>
<dbReference type="GO" id="GO:0022857">
    <property type="term" value="F:transmembrane transporter activity"/>
    <property type="evidence" value="ECO:0007669"/>
    <property type="project" value="TreeGrafter"/>
</dbReference>
<evidence type="ECO:0000313" key="6">
    <source>
        <dbReference type="Proteomes" id="UP000008850"/>
    </source>
</evidence>
<dbReference type="AlphaFoldDB" id="G4RDA4"/>
<gene>
    <name evidence="5" type="ordered locus">KKY_691</name>
</gene>
<dbReference type="PROSITE" id="PS50893">
    <property type="entry name" value="ABC_TRANSPORTER_2"/>
    <property type="match status" value="1"/>
</dbReference>
<accession>G4RDA4</accession>
<dbReference type="EMBL" id="CP003075">
    <property type="protein sequence ID" value="AEQ50730.1"/>
    <property type="molecule type" value="Genomic_DNA"/>
</dbReference>
<dbReference type="PROSITE" id="PS00211">
    <property type="entry name" value="ABC_TRANSPORTER_1"/>
    <property type="match status" value="1"/>
</dbReference>
<sequence length="236" mass="24578">MKPRNTPSVPMSLGLTITDLAVTAPSGRALLTVPDFALTLGTCLGVRGPSGAGKSTFLFALAGLAENATGTVSWGATGLLPLSAEARAKFRRHHVGMVFQDFLLFEELSAAANAALPGAYTSRARQSGIADTAQAVLARLGITHGARTVESFSGGERQRVAIARALAANPEIILADEPTASLDRKTADALIDDLVTLARDEGKTLIAVSHDPAVHSRMDRVIEIVDGRIVSDGLVS</sequence>
<keyword evidence="3 5" id="KW-0067">ATP-binding</keyword>
<reference evidence="5 6" key="1">
    <citation type="journal article" date="2012" name="J. Bacteriol.">
        <title>Complete genome sequence of Pelagibacterium halotolerans B2T.</title>
        <authorList>
            <person name="Huo Y.Y."/>
            <person name="Cheng H."/>
            <person name="Han X.F."/>
            <person name="Jiang X.W."/>
            <person name="Sun C."/>
            <person name="Zhang X.Q."/>
            <person name="Zhu X.F."/>
            <person name="Liu Y.F."/>
            <person name="Li P.F."/>
            <person name="Ni P.X."/>
            <person name="Wu M."/>
        </authorList>
    </citation>
    <scope>NUCLEOTIDE SEQUENCE [LARGE SCALE GENOMIC DNA]</scope>
    <source>
        <strain evidence="6">DSM 22347 / JCM 15775 / CGMCC 1.7692 / B2</strain>
    </source>
</reference>
<feature type="domain" description="ABC transporter" evidence="4">
    <location>
        <begin position="15"/>
        <end position="235"/>
    </location>
</feature>
<dbReference type="Gene3D" id="3.40.50.300">
    <property type="entry name" value="P-loop containing nucleotide triphosphate hydrolases"/>
    <property type="match status" value="1"/>
</dbReference>
<name>G4RDA4_PELHB</name>
<protein>
    <submittedName>
        <fullName evidence="5">ABC transporter, ATP-binding protein</fullName>
    </submittedName>
</protein>
<dbReference type="InterPro" id="IPR003439">
    <property type="entry name" value="ABC_transporter-like_ATP-bd"/>
</dbReference>
<dbReference type="STRING" id="1082931.KKY_691"/>